<dbReference type="PANTHER" id="PTHR13367:SF34">
    <property type="match status" value="1"/>
</dbReference>
<sequence>MIVNVLELVRRLAPDIQSQFPHCIDVHKWRDTSWRFSRLEIYHEDALKELLDRLAAQICQQGLDGFPIARQPESMRNAVQQYISVYKLTPVEIETVEQGAFWTDAVIGTLILLRGLIAGGVIGHALCQKRWRVNYGRKMSQRLGRSSVIRMLSLCYDYSGLGDTYLFDLLALLKQDGQATSEYTLWVQYAPTLPLAYADLTGVNLRDRVQCKTEIFQHLRYSEGAIDYFLSRVVYTKEMKEFPHKLSASVWDLGKVKSHPTTGFSGTNDTRYVLPAAVKQLDLPEQRHTNTLVLSYLIIDLTNQEVAQRWLHMHEPDGDRTQAVIYFDNDDVLSVMDRFGCIELLQVSPFAKQTDRCLVFLDESHTRGIDLKLPQDYRAAVTLGVNLTKDRLVQGLEKFHRRLISVREKLETLFPKAENRFDGTVKCTGTIVRWNLGLRNTAATRAQPYVR</sequence>
<evidence type="ECO:0000313" key="8">
    <source>
        <dbReference type="Proteomes" id="UP000758603"/>
    </source>
</evidence>
<evidence type="ECO:0000256" key="2">
    <source>
        <dbReference type="ARBA" id="ARBA00012759"/>
    </source>
</evidence>
<comment type="catalytic activity">
    <reaction evidence="1">
        <text>Thiol-dependent hydrolysis of ester, thioester, amide, peptide and isopeptide bonds formed by the C-terminal Gly of ubiquitin (a 76-residue protein attached to proteins as an intracellular targeting signal).</text>
        <dbReference type="EC" id="3.4.19.12"/>
    </reaction>
</comment>
<accession>A0A9P8RJ08</accession>
<dbReference type="EC" id="3.4.19.12" evidence="2"/>
<dbReference type="RefSeq" id="XP_045953253.1">
    <property type="nucleotide sequence ID" value="XM_046100744.1"/>
</dbReference>
<dbReference type="InterPro" id="IPR051346">
    <property type="entry name" value="OTU_Deubiquitinase"/>
</dbReference>
<organism evidence="7 8">
    <name type="scientific">Truncatella angustata</name>
    <dbReference type="NCBI Taxonomy" id="152316"/>
    <lineage>
        <taxon>Eukaryota</taxon>
        <taxon>Fungi</taxon>
        <taxon>Dikarya</taxon>
        <taxon>Ascomycota</taxon>
        <taxon>Pezizomycotina</taxon>
        <taxon>Sordariomycetes</taxon>
        <taxon>Xylariomycetidae</taxon>
        <taxon>Amphisphaeriales</taxon>
        <taxon>Sporocadaceae</taxon>
        <taxon>Truncatella</taxon>
    </lineage>
</organism>
<keyword evidence="6" id="KW-0788">Thiol protease</keyword>
<dbReference type="EMBL" id="JAGPXC010000009">
    <property type="protein sequence ID" value="KAH6646739.1"/>
    <property type="molecule type" value="Genomic_DNA"/>
</dbReference>
<dbReference type="OrthoDB" id="3182339at2759"/>
<evidence type="ECO:0000313" key="7">
    <source>
        <dbReference type="EMBL" id="KAH6646739.1"/>
    </source>
</evidence>
<dbReference type="GO" id="GO:0004843">
    <property type="term" value="F:cysteine-type deubiquitinase activity"/>
    <property type="evidence" value="ECO:0007669"/>
    <property type="project" value="UniProtKB-EC"/>
</dbReference>
<dbReference type="PANTHER" id="PTHR13367">
    <property type="entry name" value="UBIQUITIN THIOESTERASE"/>
    <property type="match status" value="1"/>
</dbReference>
<evidence type="ECO:0000256" key="3">
    <source>
        <dbReference type="ARBA" id="ARBA00022670"/>
    </source>
</evidence>
<gene>
    <name evidence="7" type="ORF">BKA67DRAFT_540234</name>
</gene>
<evidence type="ECO:0000256" key="6">
    <source>
        <dbReference type="ARBA" id="ARBA00022807"/>
    </source>
</evidence>
<keyword evidence="8" id="KW-1185">Reference proteome</keyword>
<dbReference type="GO" id="GO:0006508">
    <property type="term" value="P:proteolysis"/>
    <property type="evidence" value="ECO:0007669"/>
    <property type="project" value="UniProtKB-KW"/>
</dbReference>
<proteinExistence type="predicted"/>
<evidence type="ECO:0000256" key="4">
    <source>
        <dbReference type="ARBA" id="ARBA00022786"/>
    </source>
</evidence>
<keyword evidence="3" id="KW-0645">Protease</keyword>
<comment type="caution">
    <text evidence="7">The sequence shown here is derived from an EMBL/GenBank/DDBJ whole genome shotgun (WGS) entry which is preliminary data.</text>
</comment>
<keyword evidence="4" id="KW-0833">Ubl conjugation pathway</keyword>
<protein>
    <recommendedName>
        <fullName evidence="2">ubiquitinyl hydrolase 1</fullName>
        <ecNumber evidence="2">3.4.19.12</ecNumber>
    </recommendedName>
</protein>
<reference evidence="7" key="1">
    <citation type="journal article" date="2021" name="Nat. Commun.">
        <title>Genetic determinants of endophytism in the Arabidopsis root mycobiome.</title>
        <authorList>
            <person name="Mesny F."/>
            <person name="Miyauchi S."/>
            <person name="Thiergart T."/>
            <person name="Pickel B."/>
            <person name="Atanasova L."/>
            <person name="Karlsson M."/>
            <person name="Huettel B."/>
            <person name="Barry K.W."/>
            <person name="Haridas S."/>
            <person name="Chen C."/>
            <person name="Bauer D."/>
            <person name="Andreopoulos W."/>
            <person name="Pangilinan J."/>
            <person name="LaButti K."/>
            <person name="Riley R."/>
            <person name="Lipzen A."/>
            <person name="Clum A."/>
            <person name="Drula E."/>
            <person name="Henrissat B."/>
            <person name="Kohler A."/>
            <person name="Grigoriev I.V."/>
            <person name="Martin F.M."/>
            <person name="Hacquard S."/>
        </authorList>
    </citation>
    <scope>NUCLEOTIDE SEQUENCE</scope>
    <source>
        <strain evidence="7">MPI-SDFR-AT-0073</strain>
    </source>
</reference>
<keyword evidence="5" id="KW-0378">Hydrolase</keyword>
<dbReference type="AlphaFoldDB" id="A0A9P8RJ08"/>
<dbReference type="Proteomes" id="UP000758603">
    <property type="component" value="Unassembled WGS sequence"/>
</dbReference>
<evidence type="ECO:0000256" key="1">
    <source>
        <dbReference type="ARBA" id="ARBA00000707"/>
    </source>
</evidence>
<evidence type="ECO:0000256" key="5">
    <source>
        <dbReference type="ARBA" id="ARBA00022801"/>
    </source>
</evidence>
<dbReference type="GeneID" id="70129636"/>
<name>A0A9P8RJ08_9PEZI</name>